<feature type="transmembrane region" description="Helical" evidence="16">
    <location>
        <begin position="43"/>
        <end position="61"/>
    </location>
</feature>
<evidence type="ECO:0000313" key="19">
    <source>
        <dbReference type="EnsemblPlants" id="LPERR06G03610.1"/>
    </source>
</evidence>
<dbReference type="PROSITE" id="PS50893">
    <property type="entry name" value="ABC_TRANSPORTER_2"/>
    <property type="match status" value="4"/>
</dbReference>
<dbReference type="Gramene" id="LPERR06G03610.1">
    <property type="protein sequence ID" value="LPERR06G03610.1"/>
    <property type="gene ID" value="LPERR06G03610"/>
</dbReference>
<dbReference type="InterPro" id="IPR003593">
    <property type="entry name" value="AAA+_ATPase"/>
</dbReference>
<reference evidence="19 20" key="1">
    <citation type="submission" date="2012-08" db="EMBL/GenBank/DDBJ databases">
        <title>Oryza genome evolution.</title>
        <authorList>
            <person name="Wing R.A."/>
        </authorList>
    </citation>
    <scope>NUCLEOTIDE SEQUENCE</scope>
</reference>
<dbReference type="FunFam" id="1.20.1560.10:FF:000002">
    <property type="entry name" value="ABC transporter C family member 5"/>
    <property type="match status" value="2"/>
</dbReference>
<keyword evidence="4 16" id="KW-0812">Transmembrane</keyword>
<dbReference type="HOGENOM" id="CLU_228044_0_0_1"/>
<evidence type="ECO:0000256" key="10">
    <source>
        <dbReference type="ARBA" id="ARBA00023136"/>
    </source>
</evidence>
<feature type="transmembrane region" description="Helical" evidence="16">
    <location>
        <begin position="961"/>
        <end position="985"/>
    </location>
</feature>
<name>A0A0D9WM62_9ORYZ</name>
<dbReference type="InterPro" id="IPR003439">
    <property type="entry name" value="ABC_transporter-like_ATP-bd"/>
</dbReference>
<feature type="domain" description="ABC transporter" evidence="17">
    <location>
        <begin position="2131"/>
        <end position="2354"/>
    </location>
</feature>
<evidence type="ECO:0000259" key="18">
    <source>
        <dbReference type="PROSITE" id="PS50929"/>
    </source>
</evidence>
<feature type="transmembrane region" description="Helical" evidence="16">
    <location>
        <begin position="1585"/>
        <end position="1607"/>
    </location>
</feature>
<feature type="transmembrane region" description="Helical" evidence="16">
    <location>
        <begin position="301"/>
        <end position="326"/>
    </location>
</feature>
<dbReference type="InterPro" id="IPR017871">
    <property type="entry name" value="ABC_transporter-like_CS"/>
</dbReference>
<feature type="domain" description="ABC transporter" evidence="17">
    <location>
        <begin position="627"/>
        <end position="850"/>
    </location>
</feature>
<dbReference type="PANTHER" id="PTHR24223:SF369">
    <property type="entry name" value="ABC TRANSPORTER C FAMILY MEMBER 10"/>
    <property type="match status" value="1"/>
</dbReference>
<feature type="domain" description="ABC transmembrane type-1" evidence="18">
    <location>
        <begin position="1818"/>
        <end position="2098"/>
    </location>
</feature>
<feature type="transmembrane region" description="Helical" evidence="16">
    <location>
        <begin position="2465"/>
        <end position="2485"/>
    </location>
</feature>
<keyword evidence="7" id="KW-0067">ATP-binding</keyword>
<dbReference type="Pfam" id="PF00005">
    <property type="entry name" value="ABC_tran"/>
    <property type="match status" value="4"/>
</dbReference>
<dbReference type="Gene3D" id="3.40.50.300">
    <property type="entry name" value="P-loop containing nucleotide triphosphate hydrolases"/>
    <property type="match status" value="4"/>
</dbReference>
<feature type="transmembrane region" description="Helical" evidence="16">
    <location>
        <begin position="1150"/>
        <end position="1169"/>
    </location>
</feature>
<feature type="transmembrane region" description="Helical" evidence="16">
    <location>
        <begin position="176"/>
        <end position="198"/>
    </location>
</feature>
<reference evidence="19" key="3">
    <citation type="submission" date="2015-04" db="UniProtKB">
        <authorList>
            <consortium name="EnsemblPlants"/>
        </authorList>
    </citation>
    <scope>IDENTIFICATION</scope>
</reference>
<evidence type="ECO:0000256" key="3">
    <source>
        <dbReference type="ARBA" id="ARBA00022448"/>
    </source>
</evidence>
<dbReference type="GO" id="GO:0005524">
    <property type="term" value="F:ATP binding"/>
    <property type="evidence" value="ECO:0007669"/>
    <property type="project" value="UniProtKB-KW"/>
</dbReference>
<dbReference type="EnsemblPlants" id="LPERR06G03610.1">
    <property type="protein sequence ID" value="LPERR06G03610.1"/>
    <property type="gene ID" value="LPERR06G03610"/>
</dbReference>
<dbReference type="CDD" id="cd18580">
    <property type="entry name" value="ABC_6TM_ABCC_D2"/>
    <property type="match status" value="2"/>
</dbReference>
<feature type="transmembrane region" description="Helical" evidence="16">
    <location>
        <begin position="2655"/>
        <end position="2673"/>
    </location>
</feature>
<dbReference type="PROSITE" id="PS50929">
    <property type="entry name" value="ABC_TM1F"/>
    <property type="match status" value="4"/>
</dbReference>
<keyword evidence="10 16" id="KW-0472">Membrane</keyword>
<evidence type="ECO:0000256" key="15">
    <source>
        <dbReference type="ARBA" id="ARBA00082971"/>
    </source>
</evidence>
<dbReference type="CDD" id="cd03250">
    <property type="entry name" value="ABCC_MRP_domain1"/>
    <property type="match status" value="2"/>
</dbReference>
<dbReference type="InterPro" id="IPR044746">
    <property type="entry name" value="ABCC_6TM_D1"/>
</dbReference>
<dbReference type="FunFam" id="3.40.50.300:FF:000169">
    <property type="entry name" value="ABC transporter C family member 3"/>
    <property type="match status" value="2"/>
</dbReference>
<dbReference type="Gene3D" id="1.20.1560.10">
    <property type="entry name" value="ABC transporter type 1, transmembrane domain"/>
    <property type="match status" value="4"/>
</dbReference>
<dbReference type="eggNOG" id="KOG0054">
    <property type="taxonomic scope" value="Eukaryota"/>
</dbReference>
<dbReference type="InterPro" id="IPR056228">
    <property type="entry name" value="ABCC10-like_N"/>
</dbReference>
<feature type="transmembrane region" description="Helical" evidence="16">
    <location>
        <begin position="1949"/>
        <end position="1970"/>
    </location>
</feature>
<accession>A0A0D9WM62</accession>
<comment type="subcellular location">
    <subcellularLocation>
        <location evidence="1">Membrane</location>
        <topology evidence="1">Multi-pass membrane protein</topology>
    </subcellularLocation>
</comment>
<feature type="transmembrane region" description="Helical" evidence="16">
    <location>
        <begin position="1543"/>
        <end position="1565"/>
    </location>
</feature>
<evidence type="ECO:0000256" key="8">
    <source>
        <dbReference type="ARBA" id="ARBA00022967"/>
    </source>
</evidence>
<dbReference type="STRING" id="77586.A0A0D9WM62"/>
<evidence type="ECO:0000256" key="12">
    <source>
        <dbReference type="ARBA" id="ARBA00068520"/>
    </source>
</evidence>
<feature type="transmembrane region" description="Helical" evidence="16">
    <location>
        <begin position="1817"/>
        <end position="1838"/>
    </location>
</feature>
<feature type="domain" description="ABC transmembrane type-1" evidence="18">
    <location>
        <begin position="314"/>
        <end position="594"/>
    </location>
</feature>
<feature type="transmembrane region" description="Helical" evidence="16">
    <location>
        <begin position="2529"/>
        <end position="2548"/>
    </location>
</feature>
<protein>
    <recommendedName>
        <fullName evidence="12">ABC transporter C family member 13</fullName>
    </recommendedName>
    <alternativeName>
        <fullName evidence="14">Multidrug resistance-associated protein 13</fullName>
    </alternativeName>
    <alternativeName>
        <fullName evidence="15">OsMRP5</fullName>
    </alternativeName>
    <alternativeName>
        <fullName evidence="13">Protein LOW PHYTIC ACID 2</fullName>
    </alternativeName>
</protein>
<evidence type="ECO:0000256" key="4">
    <source>
        <dbReference type="ARBA" id="ARBA00022692"/>
    </source>
</evidence>
<dbReference type="CDD" id="cd18579">
    <property type="entry name" value="ABC_6TM_ABCC_D1"/>
    <property type="match status" value="2"/>
</dbReference>
<proteinExistence type="inferred from homology"/>
<dbReference type="InterPro" id="IPR036640">
    <property type="entry name" value="ABC1_TM_sf"/>
</dbReference>
<dbReference type="GO" id="GO:0016020">
    <property type="term" value="C:membrane"/>
    <property type="evidence" value="ECO:0007669"/>
    <property type="project" value="UniProtKB-SubCell"/>
</dbReference>
<feature type="transmembrane region" description="Helical" evidence="16">
    <location>
        <begin position="346"/>
        <end position="364"/>
    </location>
</feature>
<feature type="transmembrane region" description="Helical" evidence="16">
    <location>
        <begin position="150"/>
        <end position="170"/>
    </location>
</feature>
<feature type="transmembrane region" description="Helical" evidence="16">
    <location>
        <begin position="82"/>
        <end position="103"/>
    </location>
</feature>
<keyword evidence="20" id="KW-1185">Reference proteome</keyword>
<comment type="similarity">
    <text evidence="2">Belongs to the ABC transporter superfamily. ABCC family. Conjugate transporter (TC 3.A.1.208) subfamily.</text>
</comment>
<comment type="function">
    <text evidence="11">ABC transporter that may affect phytic acid transport and compartmentalization. May function directly or indirectly in removing phytic acid from the cytosol or in vesicle trafficking. Required for phytic acid accumulation in developing seeds. Phytic acid is the primary storage form of phosphorus in cereal grains and other plant seeds.</text>
</comment>
<dbReference type="CDD" id="cd03244">
    <property type="entry name" value="ABCC_MRP_domain2"/>
    <property type="match status" value="2"/>
</dbReference>
<feature type="domain" description="ABC transmembrane type-1" evidence="18">
    <location>
        <begin position="938"/>
        <end position="1202"/>
    </location>
</feature>
<dbReference type="SMART" id="SM00382">
    <property type="entry name" value="AAA"/>
    <property type="match status" value="4"/>
</dbReference>
<keyword evidence="3" id="KW-0813">Transport</keyword>
<dbReference type="InterPro" id="IPR044726">
    <property type="entry name" value="ABCC_6TM_D2"/>
</dbReference>
<feature type="transmembrane region" description="Helical" evidence="16">
    <location>
        <begin position="922"/>
        <end position="941"/>
    </location>
</feature>
<sequence length="2988" mass="333569">MNSLTGSWTMSLCGSPVCSKEEDVVSYIFKEVLDSSTCINHLVVIGIVGLLTVALTLELLFKISKSRASMRQLVAFNSPLQLAAVVFIGCLGLLNLGLGLWMVGNSFNQDASINRPHWWLMILAQGFNLILSSFTFSIRPQFLGATFVRFWSVLLTICSAFICCFSVVYMVGEKEITFKSCLDVLLLPGALILLLYAIRHSHDEEGYEANGSALYKPLNTETDNDTAESESHVTPFAKAGFFSVMSFWWLNPLMKMGYEKPLEEKDMPLLGSTDRAQNQYLMFLEKMNSKKQLQPHAKPSVFWTIVSCHKSGIVISAFFALLKVLTLSSGPLLLKAFINVSVGKGTFKYEGIVLALTMFFCKFCESLSQRQWYFRTRTLGLQVRSFLSAAIYKKQQKLSNSAKMKHSSGEIMNYVTVDAYRIGEFPYWFHQTWTTSVQLCIALAILYNAVGLAMISSLVVIIITVLCNAPLAKLQHKFQSKLMEAQDVRLKAMSESLVHMKVLKLYAWETHFKKVIEGLREIEYKWLSAFQLRKAYNSFLFWSSPVLVSAATFLTCYLLKVPLDASNVFTFVATLRLVQDPIRQIPDVIGVVIQAKVAFTRVVKFLDAPELSGQCRKKYRAGTDYPIGLNSCSFSWDENPSKRTLRNINLAIKAGEKVAICGEVGSGKSTLLAAVLGEVPRTEGTIQVCGKIAYVSQNAWIQTGTVQDNILFGSSMDEERYKETLVRCSLEKDLAMLPHGDCTQIGERGVNLSGGQKQRVQLARALYQNADIYLLDDPFSAVDAHTASSLFNEYVMGALSDKTVLLVTHQVDFLPVFDSILLMSDGEIICSAPYQDLLAYCQEFQDLVNAHKDTIGVSDLNNMPLHREKGISTKEADDIHGNRYRESMKPSQADQLIKKEEREIGDTGLKPYMLYLRQNKGFLYASLAVISHIVFICGQISQNSWMAANVQNSSVSTLKLIVVYIAIGFGTMFFLLSRSLSIVVLGMQTSRSLFSQLLNSLFRAPMSFFDSTPLGRVLSRVSSDLSIIDLDVPFAFMFSISASLNAYSNLGVLAVVTWQVLFVSVPMIILAIKLQRYYLASAKELMRINGTTKSALANHLGESISGAITIRAFEEEDRFFAKNLELVDKNAGPYFYNFAATEWLIQRLEIMSAAVLSFCAFVMAILPPGTFSPGFVGMALSYGLSLNMSFVFSIQNQCNLANQIISVERVNQYMDIASEAAEIIEENRPVPDWPQVGKVELIDLKIKYRKDAPLVLHGITCTFEGGHKIGIVGRTGSGKTTLIGALFRLVEPSAGKIIIDSVDITTIGLHDLRSRLGIIPQDPTLFQGTVRYNLDPLGQFSDQQIWEVLDKCQLLETVQEKEHGLDSLVVEDGSNWSMGQRQLFCLGRALLRRCRILVLDEATASIDNATDAILQKTIRSEFKDCTVITVAHRIPTVMDCTMVLAMSDGKVLEYDRPMKLMETEGSLFRELVKEYWSYASSGNIEVKNMGGRGTDLPVCSTVIGHMGSLIGSWTMNLCGSQICFKNNTVSCALRRILNPSTCINHLTVIVITQLLTVTFALHLLIKISKSRASVRQLVKLNSPLQLAPVVFNGCLGLLNLGLGLWMLGNRINQETNFYASHLWLVILDQGFNLVLTSFSFSIRPRYLGAKFIRFWSVLLSIFAAFICCSSIVYMVGEKIITMKSCLDVLFLPGALLLLLYAIRQSHDELDNEVTGEDLYQPLNTQTNHGTADSERHETPFAKAGFFSVMLFWWLNPLIKMGYKKPLEEKDIPLLGSTDTAQNQYLMFLGKMNNKKQQEPHAKPSVFWTIVSCHKSDIIVSGFFALIKVAVLSLCPLLLKAFINVSLGKGAFKYEGFVLAATLFLCKCTESLAQRQWYFRTRRIGLQVRSFLSAAIYKKQQKLSNSAKLKHSSGEIINYVTVDAYRIGEFPYWFHQTWTTIVQLSIALSIMYSVVGPAMVSSLVVVIMTVLCNAPLSKLQHKFQSKLMEAQDVRLKAMSESLVHMKILKLYAWETHFRKVIEGLREVEYKWLSAFQLRKSYNSVLFWSSPVLVSAAAFLTCYLLNVPLDASSVFTFLSTVRLVQEPIRQIPDVIGVVIQAKVAFTRVAKFLDAPELSGKDRKAFNVGIQYPIEINSCSFSWDENPSKLNLKKINLVVKAGEKVAICGEVGSGKSTLLAAVLGEVPKTEGSIQICGKIAYVSQNAWIQSGTVQDNILFGSSMDEQRYQEILERCSLVKDLEMLPYGDCTQIGERGVNLSGGQKQRVQLARALYQNADIYLLDDPFSAVDAHTATSLFNEYVMGALSDKTVLLVTHQVDFLPVFDSILLMSAGEIIRSAHYQYLLAYCQEFQDLVNAHRDTIGISDHNNVGHQREKRISTKDTNDIHGNAYRESAKPSPQDQLIKTEEREIGDAGLKPYILYLNQKKGLLYAFLAIGSHLVFLSGQISQNSWLAANVENPSVNTLKLISVYVTIGLCTILFLLTRSLYVVTFGMETSRALFSQLLNSLFRAPMGFFDSTPLGRVLSRVSSDLSIVDIDIPFTFMFSIISSINAYSNLGVLAVITWQVLFITLPMMVLAIRLQRYYLASAKELMRLNGTTKSALANHLGESLSGAITIRAFEEEDRFFAKNMELVDKNAVSYFYNFSATEWLVQRLETMSAAIISFSAFVMVILPPGTFSPGFIGMALSYGLSLNMGFVFSIQSQCDLSNQIICVERVNQYMNIESEAAEVIEDNRPGPDWPQVGRVELRDLRIRYRKDAPLVLHGVNCIFEGGDKIGIVGRTGSGKSTLIGALFRLVEPAGGKIIIDSVDITTIGLHDLRLHLGIIPQDPTLFQGTVRYNLDPLGQFSDQHIWEVLDKCQLLEAVQEKEQGLDSLVVEDGSNWSMGQRQLFCLGRALLRRCRILVLDEATASIDNATDAILQKTIRTEFKDCTVITVAHRIPTVMDCSMVLAMSDGRAVEYDKPTRLMETEGSLFRDLVKEYWSYTSNGNI</sequence>
<feature type="transmembrane region" description="Helical" evidence="16">
    <location>
        <begin position="118"/>
        <end position="138"/>
    </location>
</feature>
<feature type="transmembrane region" description="Helical" evidence="16">
    <location>
        <begin position="1619"/>
        <end position="1640"/>
    </location>
</feature>
<reference evidence="20" key="2">
    <citation type="submission" date="2013-12" db="EMBL/GenBank/DDBJ databases">
        <authorList>
            <person name="Yu Y."/>
            <person name="Lee S."/>
            <person name="de Baynast K."/>
            <person name="Wissotski M."/>
            <person name="Liu L."/>
            <person name="Talag J."/>
            <person name="Goicoechea J."/>
            <person name="Angelova A."/>
            <person name="Jetty R."/>
            <person name="Kudrna D."/>
            <person name="Golser W."/>
            <person name="Rivera L."/>
            <person name="Zhang J."/>
            <person name="Wing R."/>
        </authorList>
    </citation>
    <scope>NUCLEOTIDE SEQUENCE</scope>
</reference>
<organism evidence="19 20">
    <name type="scientific">Leersia perrieri</name>
    <dbReference type="NCBI Taxonomy" id="77586"/>
    <lineage>
        <taxon>Eukaryota</taxon>
        <taxon>Viridiplantae</taxon>
        <taxon>Streptophyta</taxon>
        <taxon>Embryophyta</taxon>
        <taxon>Tracheophyta</taxon>
        <taxon>Spermatophyta</taxon>
        <taxon>Magnoliopsida</taxon>
        <taxon>Liliopsida</taxon>
        <taxon>Poales</taxon>
        <taxon>Poaceae</taxon>
        <taxon>BOP clade</taxon>
        <taxon>Oryzoideae</taxon>
        <taxon>Oryzeae</taxon>
        <taxon>Oryzinae</taxon>
        <taxon>Leersia</taxon>
    </lineage>
</organism>
<keyword evidence="6" id="KW-0547">Nucleotide-binding</keyword>
<feature type="transmembrane region" description="Helical" evidence="16">
    <location>
        <begin position="2426"/>
        <end position="2445"/>
    </location>
</feature>
<feature type="transmembrane region" description="Helical" evidence="16">
    <location>
        <begin position="2043"/>
        <end position="2063"/>
    </location>
</feature>
<dbReference type="Proteomes" id="UP000032180">
    <property type="component" value="Chromosome 6"/>
</dbReference>
<dbReference type="Pfam" id="PF24358">
    <property type="entry name" value="ABCC10_N"/>
    <property type="match status" value="2"/>
</dbReference>
<evidence type="ECO:0000256" key="7">
    <source>
        <dbReference type="ARBA" id="ARBA00022840"/>
    </source>
</evidence>
<keyword evidence="5" id="KW-0677">Repeat</keyword>
<dbReference type="SUPFAM" id="SSF52540">
    <property type="entry name" value="P-loop containing nucleoside triphosphate hydrolases"/>
    <property type="match status" value="4"/>
</dbReference>
<dbReference type="SUPFAM" id="SSF90123">
    <property type="entry name" value="ABC transporter transmembrane region"/>
    <property type="match status" value="4"/>
</dbReference>
<evidence type="ECO:0000256" key="5">
    <source>
        <dbReference type="ARBA" id="ARBA00022737"/>
    </source>
</evidence>
<dbReference type="GO" id="GO:0016887">
    <property type="term" value="F:ATP hydrolysis activity"/>
    <property type="evidence" value="ECO:0007669"/>
    <property type="project" value="InterPro"/>
</dbReference>
<dbReference type="Pfam" id="PF00664">
    <property type="entry name" value="ABC_membrane"/>
    <property type="match status" value="4"/>
</dbReference>
<dbReference type="GO" id="GO:0140359">
    <property type="term" value="F:ABC-type transporter activity"/>
    <property type="evidence" value="ECO:0007669"/>
    <property type="project" value="InterPro"/>
</dbReference>
<evidence type="ECO:0000256" key="2">
    <source>
        <dbReference type="ARBA" id="ARBA00009726"/>
    </source>
</evidence>
<evidence type="ECO:0000313" key="20">
    <source>
        <dbReference type="Proteomes" id="UP000032180"/>
    </source>
</evidence>
<dbReference type="InterPro" id="IPR027417">
    <property type="entry name" value="P-loop_NTPase"/>
</dbReference>
<evidence type="ECO:0000256" key="6">
    <source>
        <dbReference type="ARBA" id="ARBA00022741"/>
    </source>
</evidence>
<evidence type="ECO:0000256" key="9">
    <source>
        <dbReference type="ARBA" id="ARBA00022989"/>
    </source>
</evidence>
<evidence type="ECO:0000256" key="14">
    <source>
        <dbReference type="ARBA" id="ARBA00079144"/>
    </source>
</evidence>
<feature type="transmembrane region" description="Helical" evidence="16">
    <location>
        <begin position="1050"/>
        <end position="1072"/>
    </location>
</feature>
<dbReference type="PANTHER" id="PTHR24223">
    <property type="entry name" value="ATP-BINDING CASSETTE SUB-FAMILY C"/>
    <property type="match status" value="1"/>
</dbReference>
<feature type="transmembrane region" description="Helical" evidence="16">
    <location>
        <begin position="1850"/>
        <end position="1872"/>
    </location>
</feature>
<feature type="transmembrane region" description="Helical" evidence="16">
    <location>
        <begin position="2554"/>
        <end position="2576"/>
    </location>
</feature>
<dbReference type="FunFam" id="3.40.50.300:FF:000923">
    <property type="entry name" value="ABC transporter C family member 10"/>
    <property type="match status" value="2"/>
</dbReference>
<feature type="domain" description="ABC transporter" evidence="17">
    <location>
        <begin position="2743"/>
        <end position="2977"/>
    </location>
</feature>
<feature type="domain" description="ABC transporter" evidence="17">
    <location>
        <begin position="1239"/>
        <end position="1473"/>
    </location>
</feature>
<feature type="transmembrane region" description="Helical" evidence="16">
    <location>
        <begin position="439"/>
        <end position="466"/>
    </location>
</feature>
<evidence type="ECO:0000256" key="13">
    <source>
        <dbReference type="ARBA" id="ARBA00075361"/>
    </source>
</evidence>
<evidence type="ECO:0000259" key="17">
    <source>
        <dbReference type="PROSITE" id="PS50893"/>
    </source>
</evidence>
<keyword evidence="8" id="KW-1278">Translocase</keyword>
<feature type="transmembrane region" description="Helical" evidence="16">
    <location>
        <begin position="1685"/>
        <end position="1702"/>
    </location>
</feature>
<dbReference type="InterPro" id="IPR011527">
    <property type="entry name" value="ABC1_TM_dom"/>
</dbReference>
<evidence type="ECO:0000256" key="1">
    <source>
        <dbReference type="ARBA" id="ARBA00004141"/>
    </source>
</evidence>
<evidence type="ECO:0000256" key="16">
    <source>
        <dbReference type="SAM" id="Phobius"/>
    </source>
</evidence>
<dbReference type="InterPro" id="IPR050173">
    <property type="entry name" value="ABC_transporter_C-like"/>
</dbReference>
<dbReference type="PROSITE" id="PS00211">
    <property type="entry name" value="ABC_TRANSPORTER_1"/>
    <property type="match status" value="2"/>
</dbReference>
<keyword evidence="9 16" id="KW-1133">Transmembrane helix</keyword>
<feature type="transmembrane region" description="Helical" evidence="16">
    <location>
        <begin position="1652"/>
        <end position="1673"/>
    </location>
</feature>
<dbReference type="FunFam" id="1.20.1560.10:FF:000003">
    <property type="entry name" value="ABC transporter C family member 10"/>
    <property type="match status" value="2"/>
</dbReference>
<feature type="domain" description="ABC transmembrane type-1" evidence="18">
    <location>
        <begin position="2439"/>
        <end position="2706"/>
    </location>
</feature>
<evidence type="ECO:0000256" key="11">
    <source>
        <dbReference type="ARBA" id="ARBA00057614"/>
    </source>
</evidence>